<evidence type="ECO:0000256" key="8">
    <source>
        <dbReference type="ARBA" id="ARBA00048679"/>
    </source>
</evidence>
<evidence type="ECO:0000313" key="11">
    <source>
        <dbReference type="RefSeq" id="XP_006825893.1"/>
    </source>
</evidence>
<feature type="region of interest" description="Disordered" evidence="9">
    <location>
        <begin position="212"/>
        <end position="273"/>
    </location>
</feature>
<feature type="region of interest" description="Disordered" evidence="9">
    <location>
        <begin position="137"/>
        <end position="191"/>
    </location>
</feature>
<evidence type="ECO:0000313" key="10">
    <source>
        <dbReference type="Proteomes" id="UP000694865"/>
    </source>
</evidence>
<feature type="compositionally biased region" description="Acidic residues" evidence="9">
    <location>
        <begin position="611"/>
        <end position="633"/>
    </location>
</feature>
<dbReference type="PANTHER" id="PTHR44899:SF3">
    <property type="entry name" value="SERINE_THREONINE-PROTEIN KINASE NEK1"/>
    <property type="match status" value="1"/>
</dbReference>
<evidence type="ECO:0000256" key="1">
    <source>
        <dbReference type="ARBA" id="ARBA00012513"/>
    </source>
</evidence>
<feature type="compositionally biased region" description="Acidic residues" evidence="9">
    <location>
        <begin position="677"/>
        <end position="691"/>
    </location>
</feature>
<dbReference type="GeneID" id="100369595"/>
<feature type="compositionally biased region" description="Basic and acidic residues" evidence="9">
    <location>
        <begin position="433"/>
        <end position="470"/>
    </location>
</feature>
<dbReference type="InterPro" id="IPR051131">
    <property type="entry name" value="NEK_Ser/Thr_kinase_NIMA"/>
</dbReference>
<sequence length="809" mass="89446">VVGAQAAERGRVIEEYLMRKRQAAVNKARGDAQMGWISPAPVASPSGQPPMKRENLGGDCPAALGGRDVAEREYLSRLRAIRLNNFNERRQIEERKARQGVNVRRSIEGAPQDNADVRKKKIEALRAQADDRAARLKEDLERQRREAYEKEKKSWEDHLAKKGFKQHGPKVEKPKVFEKPQAAERRPVPRAPIRTPAVPVVPMTAAFKEAGIQLPGVADEKPAQPSEVPQRGNETKSPVQQRKDEILKKLNEKIPPDRKKWSQSDEPAAVGPAPFANMTLEQTASVMEATGAGDVVVKNPDMGAVLGGVEAAAAPIPGPRKKWTTPGSTVVNVLQKAAISETITIGKQEIDAATKPEDRALGVTVVKDKPVIASKPINKGTIVIEKSPSPAKGQTIVVKSTIVEDEAGEVEETLEVPNDKKMDTEDVPATKDAWSKTTDKKDEAKTEKDQKKLDDKQGEDKDKKDDKEEMSSSPLMDQVELDDVDEDEEVNDDNNQLYQTASAGVVLGLQTGFFDADVKLLRTCSEPDLCKLFRTNIALNPFFEAEKQKNDLDLEDIEDEDDEDEDDAVEESENDMKEGKSADVDEDKEDGGEDEDDMESIRKSYQHLLEEGDDDDEDGVVTDNGTEELDSTEELQTFIRKSTNKSMEGSDTLTANGKDNEARKDNEDRKTSGIGDSIEDDDDVDDDDDLEGAIGGDPEVVANWDSGSGESDDEEMHSDDDNESVFSMLEESRARLETELGCDQFMKAYKSIAAIHEDEDENIEDGFKIVSGILGREKEYLYPKILQLVMADGAFIEGNELVCYVDVYK</sequence>
<feature type="compositionally biased region" description="Acidic residues" evidence="9">
    <location>
        <begin position="584"/>
        <end position="598"/>
    </location>
</feature>
<feature type="compositionally biased region" description="Basic and acidic residues" evidence="9">
    <location>
        <begin position="169"/>
        <end position="187"/>
    </location>
</feature>
<keyword evidence="5" id="KW-0418">Kinase</keyword>
<feature type="compositionally biased region" description="Acidic residues" evidence="9">
    <location>
        <begin position="710"/>
        <end position="722"/>
    </location>
</feature>
<dbReference type="PANTHER" id="PTHR44899">
    <property type="entry name" value="CAMK FAMILY PROTEIN KINASE"/>
    <property type="match status" value="1"/>
</dbReference>
<accession>A0ABM0N0V2</accession>
<comment type="catalytic activity">
    <reaction evidence="7">
        <text>L-threonyl-[protein] + ATP = O-phospho-L-threonyl-[protein] + ADP + H(+)</text>
        <dbReference type="Rhea" id="RHEA:46608"/>
        <dbReference type="Rhea" id="RHEA-COMP:11060"/>
        <dbReference type="Rhea" id="RHEA-COMP:11605"/>
        <dbReference type="ChEBI" id="CHEBI:15378"/>
        <dbReference type="ChEBI" id="CHEBI:30013"/>
        <dbReference type="ChEBI" id="CHEBI:30616"/>
        <dbReference type="ChEBI" id="CHEBI:61977"/>
        <dbReference type="ChEBI" id="CHEBI:456216"/>
        <dbReference type="EC" id="2.7.11.1"/>
    </reaction>
</comment>
<feature type="compositionally biased region" description="Basic and acidic residues" evidence="9">
    <location>
        <begin position="137"/>
        <end position="160"/>
    </location>
</feature>
<keyword evidence="3" id="KW-0808">Transferase</keyword>
<evidence type="ECO:0000256" key="2">
    <source>
        <dbReference type="ARBA" id="ARBA00022527"/>
    </source>
</evidence>
<evidence type="ECO:0000256" key="5">
    <source>
        <dbReference type="ARBA" id="ARBA00022777"/>
    </source>
</evidence>
<keyword evidence="4" id="KW-0547">Nucleotide-binding</keyword>
<feature type="region of interest" description="Disordered" evidence="9">
    <location>
        <begin position="544"/>
        <end position="722"/>
    </location>
</feature>
<feature type="compositionally biased region" description="Basic and acidic residues" evidence="9">
    <location>
        <begin position="241"/>
        <end position="263"/>
    </location>
</feature>
<feature type="compositionally biased region" description="Polar residues" evidence="9">
    <location>
        <begin position="639"/>
        <end position="657"/>
    </location>
</feature>
<feature type="non-terminal residue" evidence="11">
    <location>
        <position position="1"/>
    </location>
</feature>
<feature type="compositionally biased region" description="Basic and acidic residues" evidence="9">
    <location>
        <begin position="574"/>
        <end position="583"/>
    </location>
</feature>
<gene>
    <name evidence="11" type="primary">LOC100369595</name>
</gene>
<reference evidence="11" key="1">
    <citation type="submission" date="2025-08" db="UniProtKB">
        <authorList>
            <consortium name="RefSeq"/>
        </authorList>
    </citation>
    <scope>IDENTIFICATION</scope>
    <source>
        <tissue evidence="11">Testes</tissue>
    </source>
</reference>
<comment type="catalytic activity">
    <reaction evidence="8">
        <text>L-seryl-[protein] + ATP = O-phospho-L-seryl-[protein] + ADP + H(+)</text>
        <dbReference type="Rhea" id="RHEA:17989"/>
        <dbReference type="Rhea" id="RHEA-COMP:9863"/>
        <dbReference type="Rhea" id="RHEA-COMP:11604"/>
        <dbReference type="ChEBI" id="CHEBI:15378"/>
        <dbReference type="ChEBI" id="CHEBI:29999"/>
        <dbReference type="ChEBI" id="CHEBI:30616"/>
        <dbReference type="ChEBI" id="CHEBI:83421"/>
        <dbReference type="ChEBI" id="CHEBI:456216"/>
        <dbReference type="EC" id="2.7.11.1"/>
    </reaction>
</comment>
<evidence type="ECO:0000256" key="3">
    <source>
        <dbReference type="ARBA" id="ARBA00022679"/>
    </source>
</evidence>
<name>A0ABM0N0V2_SACKO</name>
<evidence type="ECO:0000256" key="6">
    <source>
        <dbReference type="ARBA" id="ARBA00022840"/>
    </source>
</evidence>
<organism evidence="10 11">
    <name type="scientific">Saccoglossus kowalevskii</name>
    <name type="common">Acorn worm</name>
    <dbReference type="NCBI Taxonomy" id="10224"/>
    <lineage>
        <taxon>Eukaryota</taxon>
        <taxon>Metazoa</taxon>
        <taxon>Hemichordata</taxon>
        <taxon>Enteropneusta</taxon>
        <taxon>Harrimaniidae</taxon>
        <taxon>Saccoglossus</taxon>
    </lineage>
</organism>
<protein>
    <recommendedName>
        <fullName evidence="1">non-specific serine/threonine protein kinase</fullName>
        <ecNumber evidence="1">2.7.11.1</ecNumber>
    </recommendedName>
</protein>
<feature type="compositionally biased region" description="Acidic residues" evidence="9">
    <location>
        <begin position="479"/>
        <end position="492"/>
    </location>
</feature>
<feature type="region of interest" description="Disordered" evidence="9">
    <location>
        <begin position="408"/>
        <end position="497"/>
    </location>
</feature>
<feature type="compositionally biased region" description="Basic and acidic residues" evidence="9">
    <location>
        <begin position="658"/>
        <end position="671"/>
    </location>
</feature>
<evidence type="ECO:0000256" key="7">
    <source>
        <dbReference type="ARBA" id="ARBA00047899"/>
    </source>
</evidence>
<proteinExistence type="predicted"/>
<keyword evidence="10" id="KW-1185">Reference proteome</keyword>
<evidence type="ECO:0000256" key="9">
    <source>
        <dbReference type="SAM" id="MobiDB-lite"/>
    </source>
</evidence>
<dbReference type="EC" id="2.7.11.1" evidence="1"/>
<evidence type="ECO:0000256" key="4">
    <source>
        <dbReference type="ARBA" id="ARBA00022741"/>
    </source>
</evidence>
<dbReference type="Proteomes" id="UP000694865">
    <property type="component" value="Unplaced"/>
</dbReference>
<keyword evidence="6" id="KW-0067">ATP-binding</keyword>
<keyword evidence="2" id="KW-0723">Serine/threonine-protein kinase</keyword>
<feature type="compositionally biased region" description="Acidic residues" evidence="9">
    <location>
        <begin position="553"/>
        <end position="573"/>
    </location>
</feature>
<dbReference type="RefSeq" id="XP_006825893.1">
    <property type="nucleotide sequence ID" value="XM_006825830.1"/>
</dbReference>